<dbReference type="Gene3D" id="2.70.70.10">
    <property type="entry name" value="Glucose Permease (Domain IIA)"/>
    <property type="match status" value="1"/>
</dbReference>
<dbReference type="AlphaFoldDB" id="A0A523UXB4"/>
<evidence type="ECO:0000313" key="4">
    <source>
        <dbReference type="Proteomes" id="UP000315525"/>
    </source>
</evidence>
<dbReference type="PANTHER" id="PTHR21666">
    <property type="entry name" value="PEPTIDASE-RELATED"/>
    <property type="match status" value="1"/>
</dbReference>
<evidence type="ECO:0000259" key="2">
    <source>
        <dbReference type="Pfam" id="PF01551"/>
    </source>
</evidence>
<comment type="caution">
    <text evidence="3">The sequence shown here is derived from an EMBL/GenBank/DDBJ whole genome shotgun (WGS) entry which is preliminary data.</text>
</comment>
<dbReference type="InterPro" id="IPR050570">
    <property type="entry name" value="Cell_wall_metabolism_enzyme"/>
</dbReference>
<organism evidence="3 4">
    <name type="scientific">candidate division TA06 bacterium</name>
    <dbReference type="NCBI Taxonomy" id="2250710"/>
    <lineage>
        <taxon>Bacteria</taxon>
        <taxon>Bacteria division TA06</taxon>
    </lineage>
</organism>
<dbReference type="PANTHER" id="PTHR21666:SF270">
    <property type="entry name" value="MUREIN HYDROLASE ACTIVATOR ENVC"/>
    <property type="match status" value="1"/>
</dbReference>
<dbReference type="CDD" id="cd12797">
    <property type="entry name" value="M23_peptidase"/>
    <property type="match status" value="1"/>
</dbReference>
<reference evidence="3 4" key="1">
    <citation type="submission" date="2019-03" db="EMBL/GenBank/DDBJ databases">
        <title>Metabolic potential of uncultured bacteria and archaea associated with petroleum seepage in deep-sea sediments.</title>
        <authorList>
            <person name="Dong X."/>
            <person name="Hubert C."/>
        </authorList>
    </citation>
    <scope>NUCLEOTIDE SEQUENCE [LARGE SCALE GENOMIC DNA]</scope>
    <source>
        <strain evidence="3">E44_bin18</strain>
    </source>
</reference>
<dbReference type="InterPro" id="IPR016047">
    <property type="entry name" value="M23ase_b-sheet_dom"/>
</dbReference>
<evidence type="ECO:0000256" key="1">
    <source>
        <dbReference type="SAM" id="Phobius"/>
    </source>
</evidence>
<dbReference type="SUPFAM" id="SSF51261">
    <property type="entry name" value="Duplicated hybrid motif"/>
    <property type="match status" value="1"/>
</dbReference>
<dbReference type="EMBL" id="SOJN01000031">
    <property type="protein sequence ID" value="TET47133.1"/>
    <property type="molecule type" value="Genomic_DNA"/>
</dbReference>
<keyword evidence="1" id="KW-1133">Transmembrane helix</keyword>
<accession>A0A523UXB4</accession>
<dbReference type="Pfam" id="PF01551">
    <property type="entry name" value="Peptidase_M23"/>
    <property type="match status" value="1"/>
</dbReference>
<keyword evidence="1" id="KW-0472">Membrane</keyword>
<evidence type="ECO:0000313" key="3">
    <source>
        <dbReference type="EMBL" id="TET47133.1"/>
    </source>
</evidence>
<protein>
    <submittedName>
        <fullName evidence="3">M23 family metallopeptidase</fullName>
    </submittedName>
</protein>
<keyword evidence="1" id="KW-0812">Transmembrane</keyword>
<gene>
    <name evidence="3" type="ORF">E3J62_02300</name>
</gene>
<dbReference type="InterPro" id="IPR011055">
    <property type="entry name" value="Dup_hybrid_motif"/>
</dbReference>
<proteinExistence type="predicted"/>
<dbReference type="GO" id="GO:0004222">
    <property type="term" value="F:metalloendopeptidase activity"/>
    <property type="evidence" value="ECO:0007669"/>
    <property type="project" value="TreeGrafter"/>
</dbReference>
<sequence>MRRKKQVTLLIIPGDSGRSIRKKVSYSTIYTVITVATLLFATFAFMAINYSRIYYKALRAEILERRNLKLEEQWRKITRIEKDLALLKRTDKKIRNMLGVERSPSPLELGSPGITPLPEQLETPFGGAILVKAQDESSESTTILLEEIPTLWPARGWLTRPFSSDHSGVDIAAPTGTPIVATTSGIVTRSGWDDIYGQIIEIQSDRGFVTVYGHNSRLLVKEGERVKRGAVIAFVGSTGLSSAPHLHYETHLNGKPVDPMRYLVH</sequence>
<dbReference type="Proteomes" id="UP000315525">
    <property type="component" value="Unassembled WGS sequence"/>
</dbReference>
<feature type="domain" description="M23ase beta-sheet core" evidence="2">
    <location>
        <begin position="165"/>
        <end position="259"/>
    </location>
</feature>
<name>A0A523UXB4_UNCT6</name>
<feature type="transmembrane region" description="Helical" evidence="1">
    <location>
        <begin position="29"/>
        <end position="50"/>
    </location>
</feature>